<dbReference type="InParanoid" id="T1F905"/>
<protein>
    <submittedName>
        <fullName evidence="1 2">Uncharacterized protein</fullName>
    </submittedName>
</protein>
<reference evidence="2" key="3">
    <citation type="submission" date="2015-06" db="UniProtKB">
        <authorList>
            <consortium name="EnsemblMetazoa"/>
        </authorList>
    </citation>
    <scope>IDENTIFICATION</scope>
</reference>
<dbReference type="PANTHER" id="PTHR47272:SF1">
    <property type="entry name" value="PIGGYBAC TRANSPOSABLE ELEMENT-DERIVED PROTEIN 3-LIKE"/>
    <property type="match status" value="1"/>
</dbReference>
<gene>
    <name evidence="2" type="primary">20205304</name>
    <name evidence="1" type="ORF">HELRODRAFT_175209</name>
</gene>
<evidence type="ECO:0000313" key="2">
    <source>
        <dbReference type="EnsemblMetazoa" id="HelroP175209"/>
    </source>
</evidence>
<dbReference type="OrthoDB" id="6501005at2759"/>
<name>T1F905_HELRO</name>
<reference evidence="3" key="1">
    <citation type="submission" date="2012-12" db="EMBL/GenBank/DDBJ databases">
        <authorList>
            <person name="Hellsten U."/>
            <person name="Grimwood J."/>
            <person name="Chapman J.A."/>
            <person name="Shapiro H."/>
            <person name="Aerts A."/>
            <person name="Otillar R.P."/>
            <person name="Terry A.Y."/>
            <person name="Boore J.L."/>
            <person name="Simakov O."/>
            <person name="Marletaz F."/>
            <person name="Cho S.-J."/>
            <person name="Edsinger-Gonzales E."/>
            <person name="Havlak P."/>
            <person name="Kuo D.-H."/>
            <person name="Larsson T."/>
            <person name="Lv J."/>
            <person name="Arendt D."/>
            <person name="Savage R."/>
            <person name="Osoegawa K."/>
            <person name="de Jong P."/>
            <person name="Lindberg D.R."/>
            <person name="Seaver E.C."/>
            <person name="Weisblat D.A."/>
            <person name="Putnam N.H."/>
            <person name="Grigoriev I.V."/>
            <person name="Rokhsar D.S."/>
        </authorList>
    </citation>
    <scope>NUCLEOTIDE SEQUENCE</scope>
</reference>
<evidence type="ECO:0000313" key="3">
    <source>
        <dbReference type="Proteomes" id="UP000015101"/>
    </source>
</evidence>
<keyword evidence="3" id="KW-1185">Reference proteome</keyword>
<reference evidence="1 3" key="2">
    <citation type="journal article" date="2013" name="Nature">
        <title>Insights into bilaterian evolution from three spiralian genomes.</title>
        <authorList>
            <person name="Simakov O."/>
            <person name="Marletaz F."/>
            <person name="Cho S.J."/>
            <person name="Edsinger-Gonzales E."/>
            <person name="Havlak P."/>
            <person name="Hellsten U."/>
            <person name="Kuo D.H."/>
            <person name="Larsson T."/>
            <person name="Lv J."/>
            <person name="Arendt D."/>
            <person name="Savage R."/>
            <person name="Osoegawa K."/>
            <person name="de Jong P."/>
            <person name="Grimwood J."/>
            <person name="Chapman J.A."/>
            <person name="Shapiro H."/>
            <person name="Aerts A."/>
            <person name="Otillar R.P."/>
            <person name="Terry A.Y."/>
            <person name="Boore J.L."/>
            <person name="Grigoriev I.V."/>
            <person name="Lindberg D.R."/>
            <person name="Seaver E.C."/>
            <person name="Weisblat D.A."/>
            <person name="Putnam N.H."/>
            <person name="Rokhsar D.S."/>
        </authorList>
    </citation>
    <scope>NUCLEOTIDE SEQUENCE</scope>
</reference>
<dbReference type="KEGG" id="hro:HELRODRAFT_175209"/>
<organism evidence="2 3">
    <name type="scientific">Helobdella robusta</name>
    <name type="common">Californian leech</name>
    <dbReference type="NCBI Taxonomy" id="6412"/>
    <lineage>
        <taxon>Eukaryota</taxon>
        <taxon>Metazoa</taxon>
        <taxon>Spiralia</taxon>
        <taxon>Lophotrochozoa</taxon>
        <taxon>Annelida</taxon>
        <taxon>Clitellata</taxon>
        <taxon>Hirudinea</taxon>
        <taxon>Rhynchobdellida</taxon>
        <taxon>Glossiphoniidae</taxon>
        <taxon>Helobdella</taxon>
    </lineage>
</organism>
<dbReference type="PANTHER" id="PTHR47272">
    <property type="entry name" value="DDE_TNP_1_7 DOMAIN-CONTAINING PROTEIN"/>
    <property type="match status" value="1"/>
</dbReference>
<dbReference type="EnsemblMetazoa" id="HelroT175209">
    <property type="protein sequence ID" value="HelroP175209"/>
    <property type="gene ID" value="HelroG175209"/>
</dbReference>
<dbReference type="GeneID" id="20205304"/>
<dbReference type="EMBL" id="AMQM01005166">
    <property type="status" value="NOT_ANNOTATED_CDS"/>
    <property type="molecule type" value="Genomic_DNA"/>
</dbReference>
<dbReference type="EMBL" id="KB096830">
    <property type="protein sequence ID" value="ESO01181.1"/>
    <property type="molecule type" value="Genomic_DNA"/>
</dbReference>
<dbReference type="OMA" id="RTDDTIH"/>
<proteinExistence type="predicted"/>
<dbReference type="HOGENOM" id="CLU_1455958_0_0_1"/>
<dbReference type="RefSeq" id="XP_009020893.1">
    <property type="nucleotide sequence ID" value="XM_009022645.1"/>
</dbReference>
<dbReference type="CTD" id="20205304"/>
<sequence length="186" mass="21285">MELYNWKRPTSVLTLKIFFNGKLPLEAKNTKQFNWCSNIGTVRVNRLPGLSAKTDNDMKKAGRGSMAQYTTVVDGLCKARKGPNRKRTPGRPSIESQLQFATKKARHRQSVPVADVRTDDTIHWPFWTVERLRCRLPGCNGQSRVSCEKYKISLCFTKDKNCFSRGLNNSQKIEKQSYFSTMKDAT</sequence>
<accession>T1F905</accession>
<dbReference type="AlphaFoldDB" id="T1F905"/>
<evidence type="ECO:0000313" key="1">
    <source>
        <dbReference type="EMBL" id="ESO01181.1"/>
    </source>
</evidence>
<dbReference type="Proteomes" id="UP000015101">
    <property type="component" value="Unassembled WGS sequence"/>
</dbReference>